<dbReference type="EMBL" id="JAPFFI010000015">
    <property type="protein sequence ID" value="KAJ6360285.1"/>
    <property type="molecule type" value="Genomic_DNA"/>
</dbReference>
<reference evidence="1" key="1">
    <citation type="submission" date="2022-10" db="EMBL/GenBank/DDBJ databases">
        <authorList>
            <person name="Hyden B.L."/>
            <person name="Feng K."/>
            <person name="Yates T."/>
            <person name="Jawdy S."/>
            <person name="Smart L.B."/>
            <person name="Muchero W."/>
        </authorList>
    </citation>
    <scope>NUCLEOTIDE SEQUENCE</scope>
    <source>
        <tissue evidence="1">Shoot tip</tissue>
    </source>
</reference>
<reference evidence="1" key="2">
    <citation type="journal article" date="2023" name="Int. J. Mol. Sci.">
        <title>De Novo Assembly and Annotation of 11 Diverse Shrub Willow (Salix) Genomes Reveals Novel Gene Organization in Sex-Linked Regions.</title>
        <authorList>
            <person name="Hyden B."/>
            <person name="Feng K."/>
            <person name="Yates T.B."/>
            <person name="Jawdy S."/>
            <person name="Cereghino C."/>
            <person name="Smart L.B."/>
            <person name="Muchero W."/>
        </authorList>
    </citation>
    <scope>NUCLEOTIDE SEQUENCE</scope>
    <source>
        <tissue evidence="1">Shoot tip</tissue>
    </source>
</reference>
<accession>A0ABQ9AU79</accession>
<organism evidence="1 2">
    <name type="scientific">Salix suchowensis</name>
    <dbReference type="NCBI Taxonomy" id="1278906"/>
    <lineage>
        <taxon>Eukaryota</taxon>
        <taxon>Viridiplantae</taxon>
        <taxon>Streptophyta</taxon>
        <taxon>Embryophyta</taxon>
        <taxon>Tracheophyta</taxon>
        <taxon>Spermatophyta</taxon>
        <taxon>Magnoliopsida</taxon>
        <taxon>eudicotyledons</taxon>
        <taxon>Gunneridae</taxon>
        <taxon>Pentapetalae</taxon>
        <taxon>rosids</taxon>
        <taxon>fabids</taxon>
        <taxon>Malpighiales</taxon>
        <taxon>Salicaceae</taxon>
        <taxon>Saliceae</taxon>
        <taxon>Salix</taxon>
    </lineage>
</organism>
<comment type="caution">
    <text evidence="1">The sequence shown here is derived from an EMBL/GenBank/DDBJ whole genome shotgun (WGS) entry which is preliminary data.</text>
</comment>
<gene>
    <name evidence="1" type="ORF">OIU77_004317</name>
</gene>
<sequence length="100" mass="11261">MSSRSSVSYGGFIQLPVVPKNSLNWGDHSKCSSHALFLEYFSAKSAHLVSFRYPNFLNLLRVPSIFYVNQNPHFRICMIVRQENAKNSCENASVSLSAMS</sequence>
<dbReference type="Proteomes" id="UP001141253">
    <property type="component" value="Chromosome 13"/>
</dbReference>
<keyword evidence="2" id="KW-1185">Reference proteome</keyword>
<protein>
    <submittedName>
        <fullName evidence="1">Uncharacterized protein</fullName>
    </submittedName>
</protein>
<evidence type="ECO:0000313" key="2">
    <source>
        <dbReference type="Proteomes" id="UP001141253"/>
    </source>
</evidence>
<evidence type="ECO:0000313" key="1">
    <source>
        <dbReference type="EMBL" id="KAJ6360285.1"/>
    </source>
</evidence>
<name>A0ABQ9AU79_9ROSI</name>
<proteinExistence type="predicted"/>